<sequence>MSAYFIELDQNDPGFDPFVNGKYLAREAEALNDIANSLGVNTLDDWLSEEVEDYLEDVAEMNDLDDDDDDEEFGEDQSDEGEEKKGTWFEAEEGINWLQTLVGHLEEHEDELNNQQQVTDELNEYLEVLEQAEAVGARWRLALDI</sequence>
<feature type="compositionally biased region" description="Acidic residues" evidence="2">
    <location>
        <begin position="60"/>
        <end position="81"/>
    </location>
</feature>
<dbReference type="RefSeq" id="WP_237384152.1">
    <property type="nucleotide sequence ID" value="NZ_CP071793.1"/>
</dbReference>
<evidence type="ECO:0000256" key="1">
    <source>
        <dbReference type="SAM" id="Coils"/>
    </source>
</evidence>
<dbReference type="AlphaFoldDB" id="A0A8A4TYM8"/>
<feature type="coiled-coil region" evidence="1">
    <location>
        <begin position="98"/>
        <end position="135"/>
    </location>
</feature>
<keyword evidence="1" id="KW-0175">Coiled coil</keyword>
<proteinExistence type="predicted"/>
<gene>
    <name evidence="3" type="ORF">J3U87_16525</name>
</gene>
<evidence type="ECO:0000313" key="4">
    <source>
        <dbReference type="Proteomes" id="UP000663929"/>
    </source>
</evidence>
<dbReference type="EMBL" id="CP071793">
    <property type="protein sequence ID" value="QTD54052.1"/>
    <property type="molecule type" value="Genomic_DNA"/>
</dbReference>
<protein>
    <submittedName>
        <fullName evidence="3">Uncharacterized protein</fullName>
    </submittedName>
</protein>
<organism evidence="3 4">
    <name type="scientific">Sulfidibacter corallicola</name>
    <dbReference type="NCBI Taxonomy" id="2818388"/>
    <lineage>
        <taxon>Bacteria</taxon>
        <taxon>Pseudomonadati</taxon>
        <taxon>Acidobacteriota</taxon>
        <taxon>Holophagae</taxon>
        <taxon>Acanthopleuribacterales</taxon>
        <taxon>Acanthopleuribacteraceae</taxon>
        <taxon>Sulfidibacter</taxon>
    </lineage>
</organism>
<feature type="region of interest" description="Disordered" evidence="2">
    <location>
        <begin position="60"/>
        <end position="89"/>
    </location>
</feature>
<evidence type="ECO:0000256" key="2">
    <source>
        <dbReference type="SAM" id="MobiDB-lite"/>
    </source>
</evidence>
<dbReference type="Proteomes" id="UP000663929">
    <property type="component" value="Chromosome"/>
</dbReference>
<evidence type="ECO:0000313" key="3">
    <source>
        <dbReference type="EMBL" id="QTD54052.1"/>
    </source>
</evidence>
<dbReference type="KEGG" id="scor:J3U87_16525"/>
<keyword evidence="4" id="KW-1185">Reference proteome</keyword>
<accession>A0A8A4TYM8</accession>
<name>A0A8A4TYM8_SULCO</name>
<reference evidence="3" key="1">
    <citation type="submission" date="2021-03" db="EMBL/GenBank/DDBJ databases">
        <title>Acanthopleuribacteraceae sp. M133.</title>
        <authorList>
            <person name="Wang G."/>
        </authorList>
    </citation>
    <scope>NUCLEOTIDE SEQUENCE</scope>
    <source>
        <strain evidence="3">M133</strain>
    </source>
</reference>